<evidence type="ECO:0000313" key="3">
    <source>
        <dbReference type="EMBL" id="KAK4226197.1"/>
    </source>
</evidence>
<sequence length="270" mass="30244">MSQPTTPKQQHSSYAPLIPSPLNPVSSSSSSPSPTPKPKPSSRAASASRISPTQLLLRQKAAAAFRDHKITTTTQATTTINNNNYVPLGSTTQLHYYPSKRRQLSSIELEKQMDTEFFSSETDDLDLMIWTPEDTINMIRRLDFDDHDGDLGVVVTTTTTTTTTTRKSSGSLRKYIDTNKEEDKKEESGENTPMLLGREEEENENEKMVFGENNSSRRQERQKQKISFGKMMVVIGILVMFVLVHGLVVTFGPEAKGRRSGGSWQDDVRR</sequence>
<keyword evidence="4" id="KW-1185">Reference proteome</keyword>
<keyword evidence="2" id="KW-1133">Transmembrane helix</keyword>
<feature type="compositionally biased region" description="Low complexity" evidence="1">
    <location>
        <begin position="41"/>
        <end position="53"/>
    </location>
</feature>
<feature type="region of interest" description="Disordered" evidence="1">
    <location>
        <begin position="1"/>
        <end position="53"/>
    </location>
</feature>
<evidence type="ECO:0000256" key="1">
    <source>
        <dbReference type="SAM" id="MobiDB-lite"/>
    </source>
</evidence>
<feature type="region of interest" description="Disordered" evidence="1">
    <location>
        <begin position="160"/>
        <end position="221"/>
    </location>
</feature>
<comment type="caution">
    <text evidence="3">The sequence shown here is derived from an EMBL/GenBank/DDBJ whole genome shotgun (WGS) entry which is preliminary data.</text>
</comment>
<feature type="compositionally biased region" description="Polar residues" evidence="1">
    <location>
        <begin position="1"/>
        <end position="13"/>
    </location>
</feature>
<feature type="compositionally biased region" description="Basic and acidic residues" evidence="1">
    <location>
        <begin position="174"/>
        <end position="188"/>
    </location>
</feature>
<dbReference type="AlphaFoldDB" id="A0AAN7BMS5"/>
<dbReference type="Proteomes" id="UP001301958">
    <property type="component" value="Unassembled WGS sequence"/>
</dbReference>
<protein>
    <submittedName>
        <fullName evidence="3">Uncharacterized protein</fullName>
    </submittedName>
</protein>
<proteinExistence type="predicted"/>
<accession>A0AAN7BMS5</accession>
<evidence type="ECO:0000313" key="4">
    <source>
        <dbReference type="Proteomes" id="UP001301958"/>
    </source>
</evidence>
<reference evidence="3" key="2">
    <citation type="submission" date="2023-05" db="EMBL/GenBank/DDBJ databases">
        <authorList>
            <consortium name="Lawrence Berkeley National Laboratory"/>
            <person name="Steindorff A."/>
            <person name="Hensen N."/>
            <person name="Bonometti L."/>
            <person name="Westerberg I."/>
            <person name="Brannstrom I.O."/>
            <person name="Guillou S."/>
            <person name="Cros-Aarteil S."/>
            <person name="Calhoun S."/>
            <person name="Haridas S."/>
            <person name="Kuo A."/>
            <person name="Mondo S."/>
            <person name="Pangilinan J."/>
            <person name="Riley R."/>
            <person name="Labutti K."/>
            <person name="Andreopoulos B."/>
            <person name="Lipzen A."/>
            <person name="Chen C."/>
            <person name="Yanf M."/>
            <person name="Daum C."/>
            <person name="Ng V."/>
            <person name="Clum A."/>
            <person name="Ohm R."/>
            <person name="Martin F."/>
            <person name="Silar P."/>
            <person name="Natvig D."/>
            <person name="Lalanne C."/>
            <person name="Gautier V."/>
            <person name="Ament-Velasquez S.L."/>
            <person name="Kruys A."/>
            <person name="Hutchinson M.I."/>
            <person name="Powell A.J."/>
            <person name="Barry K."/>
            <person name="Miller A.N."/>
            <person name="Grigoriev I.V."/>
            <person name="Debuchy R."/>
            <person name="Gladieux P."/>
            <person name="Thoren M.H."/>
            <person name="Johannesson H."/>
        </authorList>
    </citation>
    <scope>NUCLEOTIDE SEQUENCE</scope>
    <source>
        <strain evidence="3">CBS 990.96</strain>
    </source>
</reference>
<feature type="compositionally biased region" description="Basic and acidic residues" evidence="1">
    <location>
        <begin position="205"/>
        <end position="221"/>
    </location>
</feature>
<organism evidence="3 4">
    <name type="scientific">Podospora fimiseda</name>
    <dbReference type="NCBI Taxonomy" id="252190"/>
    <lineage>
        <taxon>Eukaryota</taxon>
        <taxon>Fungi</taxon>
        <taxon>Dikarya</taxon>
        <taxon>Ascomycota</taxon>
        <taxon>Pezizomycotina</taxon>
        <taxon>Sordariomycetes</taxon>
        <taxon>Sordariomycetidae</taxon>
        <taxon>Sordariales</taxon>
        <taxon>Podosporaceae</taxon>
        <taxon>Podospora</taxon>
    </lineage>
</organism>
<dbReference type="EMBL" id="MU865352">
    <property type="protein sequence ID" value="KAK4226197.1"/>
    <property type="molecule type" value="Genomic_DNA"/>
</dbReference>
<keyword evidence="2" id="KW-0472">Membrane</keyword>
<evidence type="ECO:0000256" key="2">
    <source>
        <dbReference type="SAM" id="Phobius"/>
    </source>
</evidence>
<reference evidence="3" key="1">
    <citation type="journal article" date="2023" name="Mol. Phylogenet. Evol.">
        <title>Genome-scale phylogeny and comparative genomics of the fungal order Sordariales.</title>
        <authorList>
            <person name="Hensen N."/>
            <person name="Bonometti L."/>
            <person name="Westerberg I."/>
            <person name="Brannstrom I.O."/>
            <person name="Guillou S."/>
            <person name="Cros-Aarteil S."/>
            <person name="Calhoun S."/>
            <person name="Haridas S."/>
            <person name="Kuo A."/>
            <person name="Mondo S."/>
            <person name="Pangilinan J."/>
            <person name="Riley R."/>
            <person name="LaButti K."/>
            <person name="Andreopoulos B."/>
            <person name="Lipzen A."/>
            <person name="Chen C."/>
            <person name="Yan M."/>
            <person name="Daum C."/>
            <person name="Ng V."/>
            <person name="Clum A."/>
            <person name="Steindorff A."/>
            <person name="Ohm R.A."/>
            <person name="Martin F."/>
            <person name="Silar P."/>
            <person name="Natvig D.O."/>
            <person name="Lalanne C."/>
            <person name="Gautier V."/>
            <person name="Ament-Velasquez S.L."/>
            <person name="Kruys A."/>
            <person name="Hutchinson M.I."/>
            <person name="Powell A.J."/>
            <person name="Barry K."/>
            <person name="Miller A.N."/>
            <person name="Grigoriev I.V."/>
            <person name="Debuchy R."/>
            <person name="Gladieux P."/>
            <person name="Hiltunen Thoren M."/>
            <person name="Johannesson H."/>
        </authorList>
    </citation>
    <scope>NUCLEOTIDE SEQUENCE</scope>
    <source>
        <strain evidence="3">CBS 990.96</strain>
    </source>
</reference>
<gene>
    <name evidence="3" type="ORF">QBC38DRAFT_456514</name>
</gene>
<name>A0AAN7BMS5_9PEZI</name>
<feature type="transmembrane region" description="Helical" evidence="2">
    <location>
        <begin position="231"/>
        <end position="251"/>
    </location>
</feature>
<keyword evidence="2" id="KW-0812">Transmembrane</keyword>
<feature type="compositionally biased region" description="Low complexity" evidence="1">
    <location>
        <begin position="23"/>
        <end position="32"/>
    </location>
</feature>